<dbReference type="PROSITE" id="PS00893">
    <property type="entry name" value="NUDIX_BOX"/>
    <property type="match status" value="1"/>
</dbReference>
<dbReference type="Proteomes" id="UP001251217">
    <property type="component" value="Unassembled WGS sequence"/>
</dbReference>
<evidence type="ECO:0000313" key="6">
    <source>
        <dbReference type="Proteomes" id="UP001251217"/>
    </source>
</evidence>
<dbReference type="Gene3D" id="3.40.50.150">
    <property type="entry name" value="Vaccinia Virus protein VP39"/>
    <property type="match status" value="1"/>
</dbReference>
<dbReference type="Pfam" id="PF08241">
    <property type="entry name" value="Methyltransf_11"/>
    <property type="match status" value="1"/>
</dbReference>
<dbReference type="Pfam" id="PF00293">
    <property type="entry name" value="NUDIX"/>
    <property type="match status" value="1"/>
</dbReference>
<gene>
    <name evidence="5" type="ORF">J2W56_006614</name>
</gene>
<dbReference type="InterPro" id="IPR015797">
    <property type="entry name" value="NUDIX_hydrolase-like_dom_sf"/>
</dbReference>
<evidence type="ECO:0000259" key="4">
    <source>
        <dbReference type="PROSITE" id="PS51462"/>
    </source>
</evidence>
<dbReference type="InterPro" id="IPR013216">
    <property type="entry name" value="Methyltransf_11"/>
</dbReference>
<dbReference type="SUPFAM" id="SSF55811">
    <property type="entry name" value="Nudix"/>
    <property type="match status" value="1"/>
</dbReference>
<keyword evidence="6" id="KW-1185">Reference proteome</keyword>
<dbReference type="EMBL" id="JAVDWW010000015">
    <property type="protein sequence ID" value="MDR7172848.1"/>
    <property type="molecule type" value="Genomic_DNA"/>
</dbReference>
<sequence>MGDAENIPMKDASIDFVVARSVLSYTDPENVIREVQRVLKPDGIFVIAEKVLGDYDGAAAAWYAEIETIRNPLKSPAVTTSYLQSKLKREGWTVLSAVELRRTYQQRLEVWLSRSGSIPREKRDSLARLVGQPPDEARAIGFHSDGRNITMPLSWAVLAGRPNVNRPAPSLVVSVLPVKRLGNDLYVYVQERRASGATEPEFFGFLEFPQGHVESDETIEDAARRELKEEAGLVVGRFLPEPGFPSVFDASANFEIESLHPSQVVVTRGRLNFVSLLLVAEIIHEHSPTSAVDNRGRWVVEAALPQLIKESNVYPLNIPMVSEIKQRLRGVRDSWGIVEH</sequence>
<dbReference type="Gene3D" id="3.90.79.10">
    <property type="entry name" value="Nucleoside Triphosphate Pyrophosphohydrolase"/>
    <property type="match status" value="1"/>
</dbReference>
<dbReference type="InterPro" id="IPR020476">
    <property type="entry name" value="Nudix_hydrolase"/>
</dbReference>
<accession>A0ABU1XQK6</accession>
<comment type="similarity">
    <text evidence="1 3">Belongs to the Nudix hydrolase family.</text>
</comment>
<proteinExistence type="inferred from homology"/>
<evidence type="ECO:0000256" key="3">
    <source>
        <dbReference type="RuleBase" id="RU003476"/>
    </source>
</evidence>
<evidence type="ECO:0000256" key="1">
    <source>
        <dbReference type="ARBA" id="ARBA00005582"/>
    </source>
</evidence>
<evidence type="ECO:0000313" key="5">
    <source>
        <dbReference type="EMBL" id="MDR7172848.1"/>
    </source>
</evidence>
<reference evidence="5 6" key="1">
    <citation type="submission" date="2023-07" db="EMBL/GenBank/DDBJ databases">
        <title>Sorghum-associated microbial communities from plants grown in Nebraska, USA.</title>
        <authorList>
            <person name="Schachtman D."/>
        </authorList>
    </citation>
    <scope>NUCLEOTIDE SEQUENCE [LARGE SCALE GENOMIC DNA]</scope>
    <source>
        <strain evidence="5 6">4272</strain>
    </source>
</reference>
<dbReference type="InterPro" id="IPR000086">
    <property type="entry name" value="NUDIX_hydrolase_dom"/>
</dbReference>
<dbReference type="PROSITE" id="PS51462">
    <property type="entry name" value="NUDIX"/>
    <property type="match status" value="1"/>
</dbReference>
<name>A0ABU1XQK6_9NOCA</name>
<protein>
    <submittedName>
        <fullName evidence="5">8-oxo-dGTP pyrophosphatase MutT (NUDIX family)</fullName>
    </submittedName>
</protein>
<evidence type="ECO:0000256" key="2">
    <source>
        <dbReference type="ARBA" id="ARBA00022801"/>
    </source>
</evidence>
<feature type="domain" description="Nudix hydrolase" evidence="4">
    <location>
        <begin position="168"/>
        <end position="322"/>
    </location>
</feature>
<comment type="caution">
    <text evidence="5">The sequence shown here is derived from an EMBL/GenBank/DDBJ whole genome shotgun (WGS) entry which is preliminary data.</text>
</comment>
<dbReference type="PRINTS" id="PR00502">
    <property type="entry name" value="NUDIXFAMILY"/>
</dbReference>
<dbReference type="InterPro" id="IPR020084">
    <property type="entry name" value="NUDIX_hydrolase_CS"/>
</dbReference>
<dbReference type="CDD" id="cd02440">
    <property type="entry name" value="AdoMet_MTases"/>
    <property type="match status" value="1"/>
</dbReference>
<keyword evidence="2 3" id="KW-0378">Hydrolase</keyword>
<organism evidence="5 6">
    <name type="scientific">Nocardia kruczakiae</name>
    <dbReference type="NCBI Taxonomy" id="261477"/>
    <lineage>
        <taxon>Bacteria</taxon>
        <taxon>Bacillati</taxon>
        <taxon>Actinomycetota</taxon>
        <taxon>Actinomycetes</taxon>
        <taxon>Mycobacteriales</taxon>
        <taxon>Nocardiaceae</taxon>
        <taxon>Nocardia</taxon>
    </lineage>
</organism>
<dbReference type="SUPFAM" id="SSF53335">
    <property type="entry name" value="S-adenosyl-L-methionine-dependent methyltransferases"/>
    <property type="match status" value="1"/>
</dbReference>
<dbReference type="InterPro" id="IPR029063">
    <property type="entry name" value="SAM-dependent_MTases_sf"/>
</dbReference>